<feature type="transmembrane region" description="Helical" evidence="6">
    <location>
        <begin position="227"/>
        <end position="255"/>
    </location>
</feature>
<dbReference type="EMBL" id="BORP01000004">
    <property type="protein sequence ID" value="GIO27534.1"/>
    <property type="molecule type" value="Genomic_DNA"/>
</dbReference>
<keyword evidence="3 6" id="KW-0812">Transmembrane</keyword>
<comment type="caution">
    <text evidence="8">The sequence shown here is derived from an EMBL/GenBank/DDBJ whole genome shotgun (WGS) entry which is preliminary data.</text>
</comment>
<dbReference type="RefSeq" id="WP_212921021.1">
    <property type="nucleotide sequence ID" value="NZ_BORP01000004.1"/>
</dbReference>
<feature type="transmembrane region" description="Helical" evidence="6">
    <location>
        <begin position="177"/>
        <end position="197"/>
    </location>
</feature>
<evidence type="ECO:0000256" key="3">
    <source>
        <dbReference type="ARBA" id="ARBA00022692"/>
    </source>
</evidence>
<evidence type="ECO:0000256" key="4">
    <source>
        <dbReference type="ARBA" id="ARBA00022989"/>
    </source>
</evidence>
<dbReference type="Proteomes" id="UP000676917">
    <property type="component" value="Unassembled WGS sequence"/>
</dbReference>
<evidence type="ECO:0000313" key="8">
    <source>
        <dbReference type="EMBL" id="GIO27534.1"/>
    </source>
</evidence>
<feature type="transmembrane region" description="Helical" evidence="6">
    <location>
        <begin position="351"/>
        <end position="371"/>
    </location>
</feature>
<feature type="transmembrane region" description="Helical" evidence="6">
    <location>
        <begin position="435"/>
        <end position="460"/>
    </location>
</feature>
<feature type="transmembrane region" description="Helical" evidence="6">
    <location>
        <begin position="309"/>
        <end position="331"/>
    </location>
</feature>
<organism evidence="8 9">
    <name type="scientific">Ornithinibacillus bavariensis</name>
    <dbReference type="NCBI Taxonomy" id="545502"/>
    <lineage>
        <taxon>Bacteria</taxon>
        <taxon>Bacillati</taxon>
        <taxon>Bacillota</taxon>
        <taxon>Bacilli</taxon>
        <taxon>Bacillales</taxon>
        <taxon>Bacillaceae</taxon>
        <taxon>Ornithinibacillus</taxon>
    </lineage>
</organism>
<feature type="transmembrane region" description="Helical" evidence="6">
    <location>
        <begin position="406"/>
        <end position="429"/>
    </location>
</feature>
<accession>A0A920C7T9</accession>
<keyword evidence="5 6" id="KW-0472">Membrane</keyword>
<dbReference type="AlphaFoldDB" id="A0A920C7T9"/>
<dbReference type="Pfam" id="PF02687">
    <property type="entry name" value="FtsX"/>
    <property type="match status" value="1"/>
</dbReference>
<dbReference type="InterPro" id="IPR003838">
    <property type="entry name" value="ABC3_permease_C"/>
</dbReference>
<evidence type="ECO:0000256" key="2">
    <source>
        <dbReference type="ARBA" id="ARBA00022475"/>
    </source>
</evidence>
<protein>
    <recommendedName>
        <fullName evidence="7">ABC3 transporter permease C-terminal domain-containing protein</fullName>
    </recommendedName>
</protein>
<reference evidence="8" key="1">
    <citation type="submission" date="2021-03" db="EMBL/GenBank/DDBJ databases">
        <title>Antimicrobial resistance genes in bacteria isolated from Japanese honey, and their potential for conferring macrolide and lincosamide resistance in the American foulbrood pathogen Paenibacillus larvae.</title>
        <authorList>
            <person name="Okamoto M."/>
            <person name="Kumagai M."/>
            <person name="Kanamori H."/>
            <person name="Takamatsu D."/>
        </authorList>
    </citation>
    <scope>NUCLEOTIDE SEQUENCE</scope>
    <source>
        <strain evidence="8">J43TS3</strain>
    </source>
</reference>
<keyword evidence="2" id="KW-1003">Cell membrane</keyword>
<evidence type="ECO:0000256" key="1">
    <source>
        <dbReference type="ARBA" id="ARBA00004651"/>
    </source>
</evidence>
<dbReference type="GO" id="GO:0005886">
    <property type="term" value="C:plasma membrane"/>
    <property type="evidence" value="ECO:0007669"/>
    <property type="project" value="UniProtKB-SubCell"/>
</dbReference>
<gene>
    <name evidence="8" type="ORF">J43TS3_21450</name>
</gene>
<feature type="domain" description="ABC3 transporter permease C-terminal" evidence="7">
    <location>
        <begin position="357"/>
        <end position="463"/>
    </location>
</feature>
<proteinExistence type="predicted"/>
<comment type="subcellular location">
    <subcellularLocation>
        <location evidence="1">Cell membrane</location>
        <topology evidence="1">Multi-pass membrane protein</topology>
    </subcellularLocation>
</comment>
<evidence type="ECO:0000256" key="6">
    <source>
        <dbReference type="SAM" id="Phobius"/>
    </source>
</evidence>
<evidence type="ECO:0000256" key="5">
    <source>
        <dbReference type="ARBA" id="ARBA00023136"/>
    </source>
</evidence>
<keyword evidence="9" id="KW-1185">Reference proteome</keyword>
<evidence type="ECO:0000313" key="9">
    <source>
        <dbReference type="Proteomes" id="UP000676917"/>
    </source>
</evidence>
<evidence type="ECO:0000259" key="7">
    <source>
        <dbReference type="Pfam" id="PF02687"/>
    </source>
</evidence>
<keyword evidence="4 6" id="KW-1133">Transmembrane helix</keyword>
<feature type="transmembrane region" description="Helical" evidence="6">
    <location>
        <begin position="261"/>
        <end position="281"/>
    </location>
</feature>
<sequence length="465" mass="51938">MSVKQVGTESEVPIHRKLIEKGKPAYEMRDYPFVLFPVGSYTAKENQKSLSASPLGIYHQAPTTTENGQVVHETGVAGSFIASPAHGVIQIEDAELIKGNAPIDAIRIKVSGISSYDDSTERKILDVVEQLYQLGDFQIDIVAGASPETMNMDVESIGMVKQQWTSLGAATTISEGWTLSNFIITALFIIVGGLYMLNRILFWRETRQEESELLFDIGWSKRHITQFYLIEIGLLTFAAVTISLCIIGGLISAHFLDIESLFFFISSTLLFLIILIARITIPIKNKLKIQQGAPGKTMLLRNIYYYRKFIGITFLQLAMVTFLVIFIITSIFATMELTGKTNLGEFINSSIYFILLLVVLVSIGLTMITVFESNSSFLTLRNTELRILKDIGWARKDIQLLCMKESAIWTFLGILLGASASLGILVILFDIKPVMFIISIVIVVIIYCIVLCLTYIVTFFQTNKI</sequence>
<name>A0A920C7T9_9BACI</name>